<gene>
    <name evidence="2" type="ORF">CEXT_149801</name>
</gene>
<feature type="transmembrane region" description="Helical" evidence="1">
    <location>
        <begin position="12"/>
        <end position="31"/>
    </location>
</feature>
<evidence type="ECO:0000313" key="3">
    <source>
        <dbReference type="Proteomes" id="UP001054945"/>
    </source>
</evidence>
<keyword evidence="1" id="KW-0812">Transmembrane</keyword>
<keyword evidence="3" id="KW-1185">Reference proteome</keyword>
<name>A0AAV4QQK7_CAEEX</name>
<dbReference type="EMBL" id="BPLR01006776">
    <property type="protein sequence ID" value="GIY12353.1"/>
    <property type="molecule type" value="Genomic_DNA"/>
</dbReference>
<dbReference type="AlphaFoldDB" id="A0AAV4QQK7"/>
<accession>A0AAV4QQK7</accession>
<proteinExistence type="predicted"/>
<organism evidence="2 3">
    <name type="scientific">Caerostris extrusa</name>
    <name type="common">Bark spider</name>
    <name type="synonym">Caerostris bankana</name>
    <dbReference type="NCBI Taxonomy" id="172846"/>
    <lineage>
        <taxon>Eukaryota</taxon>
        <taxon>Metazoa</taxon>
        <taxon>Ecdysozoa</taxon>
        <taxon>Arthropoda</taxon>
        <taxon>Chelicerata</taxon>
        <taxon>Arachnida</taxon>
        <taxon>Araneae</taxon>
        <taxon>Araneomorphae</taxon>
        <taxon>Entelegynae</taxon>
        <taxon>Araneoidea</taxon>
        <taxon>Araneidae</taxon>
        <taxon>Caerostris</taxon>
    </lineage>
</organism>
<keyword evidence="1" id="KW-0472">Membrane</keyword>
<evidence type="ECO:0000256" key="1">
    <source>
        <dbReference type="SAM" id="Phobius"/>
    </source>
</evidence>
<reference evidence="2 3" key="1">
    <citation type="submission" date="2021-06" db="EMBL/GenBank/DDBJ databases">
        <title>Caerostris extrusa draft genome.</title>
        <authorList>
            <person name="Kono N."/>
            <person name="Arakawa K."/>
        </authorList>
    </citation>
    <scope>NUCLEOTIDE SEQUENCE [LARGE SCALE GENOMIC DNA]</scope>
</reference>
<sequence>MNTTDNISIRNILIILVIMSCLSLRNVLVCTEKAVIRYQEKTSILTTAAFLRSNNHSPSLVRVHRALLSPKLTVSIT</sequence>
<evidence type="ECO:0000313" key="2">
    <source>
        <dbReference type="EMBL" id="GIY12353.1"/>
    </source>
</evidence>
<comment type="caution">
    <text evidence="2">The sequence shown here is derived from an EMBL/GenBank/DDBJ whole genome shotgun (WGS) entry which is preliminary data.</text>
</comment>
<keyword evidence="1" id="KW-1133">Transmembrane helix</keyword>
<dbReference type="Proteomes" id="UP001054945">
    <property type="component" value="Unassembled WGS sequence"/>
</dbReference>
<protein>
    <submittedName>
        <fullName evidence="2">Uncharacterized protein</fullName>
    </submittedName>
</protein>